<feature type="domain" description="Histidine kinase" evidence="13">
    <location>
        <begin position="249"/>
        <end position="474"/>
    </location>
</feature>
<dbReference type="InterPro" id="IPR003660">
    <property type="entry name" value="HAMP_dom"/>
</dbReference>
<dbReference type="EMBL" id="LJJD01000040">
    <property type="protein sequence ID" value="KQL51807.1"/>
    <property type="molecule type" value="Genomic_DNA"/>
</dbReference>
<comment type="subcellular location">
    <subcellularLocation>
        <location evidence="2">Cell membrane</location>
        <topology evidence="2">Multi-pass membrane protein</topology>
    </subcellularLocation>
</comment>
<dbReference type="PANTHER" id="PTHR43711">
    <property type="entry name" value="TWO-COMPONENT HISTIDINE KINASE"/>
    <property type="match status" value="1"/>
</dbReference>
<evidence type="ECO:0000256" key="3">
    <source>
        <dbReference type="ARBA" id="ARBA00012438"/>
    </source>
</evidence>
<keyword evidence="12" id="KW-1133">Transmembrane helix</keyword>
<dbReference type="Pfam" id="PF02518">
    <property type="entry name" value="HATPase_c"/>
    <property type="match status" value="1"/>
</dbReference>
<dbReference type="GO" id="GO:0005886">
    <property type="term" value="C:plasma membrane"/>
    <property type="evidence" value="ECO:0007669"/>
    <property type="project" value="UniProtKB-SubCell"/>
</dbReference>
<dbReference type="SUPFAM" id="SSF55874">
    <property type="entry name" value="ATPase domain of HSP90 chaperone/DNA topoisomerase II/histidine kinase"/>
    <property type="match status" value="1"/>
</dbReference>
<keyword evidence="12" id="KW-0812">Transmembrane</keyword>
<dbReference type="SMART" id="SM00387">
    <property type="entry name" value="HATPase_c"/>
    <property type="match status" value="1"/>
</dbReference>
<evidence type="ECO:0000313" key="16">
    <source>
        <dbReference type="Proteomes" id="UP000051061"/>
    </source>
</evidence>
<dbReference type="Proteomes" id="UP000051061">
    <property type="component" value="Unassembled WGS sequence"/>
</dbReference>
<evidence type="ECO:0000259" key="13">
    <source>
        <dbReference type="PROSITE" id="PS50109"/>
    </source>
</evidence>
<dbReference type="AlphaFoldDB" id="A0A9D5DK40"/>
<dbReference type="InterPro" id="IPR036890">
    <property type="entry name" value="HATPase_C_sf"/>
</dbReference>
<protein>
    <recommendedName>
        <fullName evidence="3">histidine kinase</fullName>
        <ecNumber evidence="3">2.7.13.3</ecNumber>
    </recommendedName>
</protein>
<proteinExistence type="predicted"/>
<evidence type="ECO:0000256" key="4">
    <source>
        <dbReference type="ARBA" id="ARBA00022475"/>
    </source>
</evidence>
<dbReference type="SMART" id="SM00388">
    <property type="entry name" value="HisKA"/>
    <property type="match status" value="1"/>
</dbReference>
<evidence type="ECO:0000256" key="10">
    <source>
        <dbReference type="ARBA" id="ARBA00023012"/>
    </source>
</evidence>
<dbReference type="InterPro" id="IPR003594">
    <property type="entry name" value="HATPase_dom"/>
</dbReference>
<keyword evidence="16" id="KW-1185">Reference proteome</keyword>
<dbReference type="Gene3D" id="3.30.565.10">
    <property type="entry name" value="Histidine kinase-like ATPase, C-terminal domain"/>
    <property type="match status" value="1"/>
</dbReference>
<comment type="caution">
    <text evidence="15">The sequence shown here is derived from an EMBL/GenBank/DDBJ whole genome shotgun (WGS) entry which is preliminary data.</text>
</comment>
<keyword evidence="7" id="KW-0547">Nucleotide-binding</keyword>
<keyword evidence="6" id="KW-0808">Transferase</keyword>
<dbReference type="InterPro" id="IPR050736">
    <property type="entry name" value="Sensor_HK_Regulatory"/>
</dbReference>
<evidence type="ECO:0000313" key="15">
    <source>
        <dbReference type="EMBL" id="KQL51807.1"/>
    </source>
</evidence>
<evidence type="ECO:0000256" key="1">
    <source>
        <dbReference type="ARBA" id="ARBA00000085"/>
    </source>
</evidence>
<dbReference type="GO" id="GO:0005524">
    <property type="term" value="F:ATP binding"/>
    <property type="evidence" value="ECO:0007669"/>
    <property type="project" value="UniProtKB-KW"/>
</dbReference>
<dbReference type="InterPro" id="IPR003661">
    <property type="entry name" value="HisK_dim/P_dom"/>
</dbReference>
<dbReference type="PROSITE" id="PS50885">
    <property type="entry name" value="HAMP"/>
    <property type="match status" value="1"/>
</dbReference>
<keyword evidence="5" id="KW-0597">Phosphoprotein</keyword>
<reference evidence="15 16" key="1">
    <citation type="submission" date="2015-09" db="EMBL/GenBank/DDBJ databases">
        <title>Genome sequencing project for genomic taxonomy and phylogenomics of Bacillus-like bacteria.</title>
        <authorList>
            <person name="Liu B."/>
            <person name="Wang J."/>
            <person name="Zhu Y."/>
            <person name="Liu G."/>
            <person name="Chen Q."/>
            <person name="Chen Z."/>
            <person name="Lan J."/>
            <person name="Che J."/>
            <person name="Ge C."/>
            <person name="Shi H."/>
            <person name="Pan Z."/>
            <person name="Liu X."/>
        </authorList>
    </citation>
    <scope>NUCLEOTIDE SEQUENCE [LARGE SCALE GENOMIC DNA]</scope>
    <source>
        <strain evidence="15 16">DSM 19153</strain>
    </source>
</reference>
<organism evidence="15 16">
    <name type="scientific">Alkalicoccobacillus plakortidis</name>
    <dbReference type="NCBI Taxonomy" id="444060"/>
    <lineage>
        <taxon>Bacteria</taxon>
        <taxon>Bacillati</taxon>
        <taxon>Bacillota</taxon>
        <taxon>Bacilli</taxon>
        <taxon>Bacillales</taxon>
        <taxon>Bacillaceae</taxon>
        <taxon>Alkalicoccobacillus</taxon>
    </lineage>
</organism>
<evidence type="ECO:0000256" key="7">
    <source>
        <dbReference type="ARBA" id="ARBA00022741"/>
    </source>
</evidence>
<evidence type="ECO:0000256" key="5">
    <source>
        <dbReference type="ARBA" id="ARBA00022553"/>
    </source>
</evidence>
<sequence>MKLRGQLNLLLILTAIVPFITTSLFSIQINRAVQGQSELYVEAIAKAKAIGSGLARQAEAIKTDPEAVLLQTQHHHGEVADLALYSAQRILVSQSEPGLFASYLSPADMMSNLYELQTREGAFIYKEPLFIEDTLTGYYEIRLHQGDIQQDASLIYLLTFLFFVCSSAITFYIVQHWFKRNMLVPFTWMKEQMQHIGDGKREIKLHGSTHRRTEVGVLLDDFAIMTAQLVETEREKQRVEGNRQKLIASISHDLRTPLTSIRAYAEGLIESDDKKDEYASVILTKTRYMQRLIGDLLMYSQIRATSFLLDLQQVDAEELADTLFDGYKDQWKNHQFTIDIDCSHAELQVDVDRLIQVVDNLVANAVNYTPEGGRITLLATTQEKKLVSHSIAYEEAHVYFIVKDTGKGISLEEQTLVFDSFYQVEKARNQSNESGVGLGLSICRELIQKHGGKMGVQSSLEKGSTFYFMLPLANRNKKGGIE</sequence>
<gene>
    <name evidence="15" type="ORF">AN965_18780</name>
</gene>
<dbReference type="GO" id="GO:0000155">
    <property type="term" value="F:phosphorelay sensor kinase activity"/>
    <property type="evidence" value="ECO:0007669"/>
    <property type="project" value="InterPro"/>
</dbReference>
<dbReference type="PRINTS" id="PR00344">
    <property type="entry name" value="BCTRLSENSOR"/>
</dbReference>
<dbReference type="InterPro" id="IPR004358">
    <property type="entry name" value="Sig_transdc_His_kin-like_C"/>
</dbReference>
<feature type="domain" description="HAMP" evidence="14">
    <location>
        <begin position="180"/>
        <end position="234"/>
    </location>
</feature>
<keyword evidence="9" id="KW-0067">ATP-binding</keyword>
<dbReference type="PROSITE" id="PS50109">
    <property type="entry name" value="HIS_KIN"/>
    <property type="match status" value="1"/>
</dbReference>
<evidence type="ECO:0000256" key="8">
    <source>
        <dbReference type="ARBA" id="ARBA00022777"/>
    </source>
</evidence>
<evidence type="ECO:0000256" key="11">
    <source>
        <dbReference type="ARBA" id="ARBA00023136"/>
    </source>
</evidence>
<evidence type="ECO:0000256" key="2">
    <source>
        <dbReference type="ARBA" id="ARBA00004651"/>
    </source>
</evidence>
<feature type="transmembrane region" description="Helical" evidence="12">
    <location>
        <begin position="154"/>
        <end position="174"/>
    </location>
</feature>
<comment type="catalytic activity">
    <reaction evidence="1">
        <text>ATP + protein L-histidine = ADP + protein N-phospho-L-histidine.</text>
        <dbReference type="EC" id="2.7.13.3"/>
    </reaction>
</comment>
<dbReference type="FunFam" id="3.30.565.10:FF:000006">
    <property type="entry name" value="Sensor histidine kinase WalK"/>
    <property type="match status" value="1"/>
</dbReference>
<evidence type="ECO:0000259" key="14">
    <source>
        <dbReference type="PROSITE" id="PS50885"/>
    </source>
</evidence>
<dbReference type="Pfam" id="PF00512">
    <property type="entry name" value="HisKA"/>
    <property type="match status" value="1"/>
</dbReference>
<keyword evidence="4" id="KW-1003">Cell membrane</keyword>
<dbReference type="Gene3D" id="1.10.287.130">
    <property type="match status" value="1"/>
</dbReference>
<dbReference type="Gene3D" id="6.10.340.10">
    <property type="match status" value="1"/>
</dbReference>
<keyword evidence="8" id="KW-0418">Kinase</keyword>
<evidence type="ECO:0000256" key="6">
    <source>
        <dbReference type="ARBA" id="ARBA00022679"/>
    </source>
</evidence>
<keyword evidence="11 12" id="KW-0472">Membrane</keyword>
<feature type="transmembrane region" description="Helical" evidence="12">
    <location>
        <begin position="7"/>
        <end position="27"/>
    </location>
</feature>
<evidence type="ECO:0000256" key="9">
    <source>
        <dbReference type="ARBA" id="ARBA00022840"/>
    </source>
</evidence>
<dbReference type="InterPro" id="IPR005467">
    <property type="entry name" value="His_kinase_dom"/>
</dbReference>
<dbReference type="EC" id="2.7.13.3" evidence="3"/>
<dbReference type="CDD" id="cd00082">
    <property type="entry name" value="HisKA"/>
    <property type="match status" value="1"/>
</dbReference>
<evidence type="ECO:0000256" key="12">
    <source>
        <dbReference type="SAM" id="Phobius"/>
    </source>
</evidence>
<dbReference type="InterPro" id="IPR036097">
    <property type="entry name" value="HisK_dim/P_sf"/>
</dbReference>
<name>A0A9D5DK40_9BACI</name>
<keyword evidence="10" id="KW-0902">Two-component regulatory system</keyword>
<dbReference type="SUPFAM" id="SSF47384">
    <property type="entry name" value="Homodimeric domain of signal transducing histidine kinase"/>
    <property type="match status" value="1"/>
</dbReference>
<accession>A0A9D5DK40</accession>
<dbReference type="PANTHER" id="PTHR43711:SF31">
    <property type="entry name" value="HISTIDINE KINASE"/>
    <property type="match status" value="1"/>
</dbReference>